<dbReference type="Gene3D" id="2.160.20.10">
    <property type="entry name" value="Single-stranded right-handed beta-helix, Pectin lyase-like"/>
    <property type="match status" value="1"/>
</dbReference>
<dbReference type="InterPro" id="IPR045032">
    <property type="entry name" value="PEL"/>
</dbReference>
<dbReference type="EMBL" id="JABEZY010000009">
    <property type="protein sequence ID" value="MBA0746549.1"/>
    <property type="molecule type" value="Genomic_DNA"/>
</dbReference>
<dbReference type="GO" id="GO:0030570">
    <property type="term" value="F:pectate lyase activity"/>
    <property type="evidence" value="ECO:0007669"/>
    <property type="project" value="InterPro"/>
</dbReference>
<dbReference type="InterPro" id="IPR012334">
    <property type="entry name" value="Pectin_lyas_fold"/>
</dbReference>
<gene>
    <name evidence="3" type="ORF">Gogos_009057</name>
</gene>
<accession>A0A7J9CDK1</accession>
<keyword evidence="2" id="KW-0732">Signal</keyword>
<dbReference type="InterPro" id="IPR018082">
    <property type="entry name" value="AmbAllergen"/>
</dbReference>
<dbReference type="InterPro" id="IPR011050">
    <property type="entry name" value="Pectin_lyase_fold/virulence"/>
</dbReference>
<organism evidence="3 4">
    <name type="scientific">Gossypium gossypioides</name>
    <name type="common">Mexican cotton</name>
    <name type="synonym">Selera gossypioides</name>
    <dbReference type="NCBI Taxonomy" id="34282"/>
    <lineage>
        <taxon>Eukaryota</taxon>
        <taxon>Viridiplantae</taxon>
        <taxon>Streptophyta</taxon>
        <taxon>Embryophyta</taxon>
        <taxon>Tracheophyta</taxon>
        <taxon>Spermatophyta</taxon>
        <taxon>Magnoliopsida</taxon>
        <taxon>eudicotyledons</taxon>
        <taxon>Gunneridae</taxon>
        <taxon>Pentapetalae</taxon>
        <taxon>rosids</taxon>
        <taxon>malvids</taxon>
        <taxon>Malvales</taxon>
        <taxon>Malvaceae</taxon>
        <taxon>Malvoideae</taxon>
        <taxon>Gossypium</taxon>
    </lineage>
</organism>
<comment type="caution">
    <text evidence="3">The sequence shown here is derived from an EMBL/GenBank/DDBJ whole genome shotgun (WGS) entry which is preliminary data.</text>
</comment>
<evidence type="ECO:0008006" key="5">
    <source>
        <dbReference type="Google" id="ProtNLM"/>
    </source>
</evidence>
<keyword evidence="4" id="KW-1185">Reference proteome</keyword>
<dbReference type="PANTHER" id="PTHR31683">
    <property type="entry name" value="PECTATE LYASE 18-RELATED"/>
    <property type="match status" value="1"/>
</dbReference>
<dbReference type="Proteomes" id="UP000593579">
    <property type="component" value="Unassembled WGS sequence"/>
</dbReference>
<evidence type="ECO:0000256" key="1">
    <source>
        <dbReference type="ARBA" id="ARBA00010980"/>
    </source>
</evidence>
<comment type="similarity">
    <text evidence="1">Belongs to the polysaccharide lyase 1 family.</text>
</comment>
<dbReference type="SUPFAM" id="SSF51126">
    <property type="entry name" value="Pectin lyase-like"/>
    <property type="match status" value="1"/>
</dbReference>
<sequence length="278" mass="32070">MTISLKRSSLLDAGFEKLGHCVHENQTQFKIGSWWALAKIALWKYESRWRFVKKRLTDCAPRFARGTIGGKEGKFYMVTEPRNDIANPKLGTLCHVVTHRKPMCIFAMVLGLLSSFPQTPLSRPLNPSHSSCQGGMIRDGENHLGLRTTNKGDRGSTAVTISNCHFTDHNDDFVEMMPRFRFGFLHVINNGYIHWFMYAIEGVTPQTRLRRTEGEHQGRRYIRRILPVENGHRDEHEDFIDDVPFHNENPSHHPLPSHRTNTSTATLVDLSEWFTRFE</sequence>
<reference evidence="3 4" key="1">
    <citation type="journal article" date="2019" name="Genome Biol. Evol.">
        <title>Insights into the evolution of the New World diploid cottons (Gossypium, subgenus Houzingenia) based on genome sequencing.</title>
        <authorList>
            <person name="Grover C.E."/>
            <person name="Arick M.A. 2nd"/>
            <person name="Thrash A."/>
            <person name="Conover J.L."/>
            <person name="Sanders W.S."/>
            <person name="Peterson D.G."/>
            <person name="Frelichowski J.E."/>
            <person name="Scheffler J.A."/>
            <person name="Scheffler B.E."/>
            <person name="Wendel J.F."/>
        </authorList>
    </citation>
    <scope>NUCLEOTIDE SEQUENCE [LARGE SCALE GENOMIC DNA]</scope>
    <source>
        <strain evidence="3">5</strain>
        <tissue evidence="3">Leaf</tissue>
    </source>
</reference>
<protein>
    <recommendedName>
        <fullName evidence="5">Pectate lyase</fullName>
    </recommendedName>
</protein>
<evidence type="ECO:0000313" key="4">
    <source>
        <dbReference type="Proteomes" id="UP000593579"/>
    </source>
</evidence>
<proteinExistence type="inferred from homology"/>
<evidence type="ECO:0000313" key="3">
    <source>
        <dbReference type="EMBL" id="MBA0746549.1"/>
    </source>
</evidence>
<name>A0A7J9CDK1_GOSGO</name>
<dbReference type="OrthoDB" id="1637350at2759"/>
<dbReference type="AlphaFoldDB" id="A0A7J9CDK1"/>
<dbReference type="PANTHER" id="PTHR31683:SF208">
    <property type="entry name" value="PECTATE LYASE"/>
    <property type="match status" value="1"/>
</dbReference>
<dbReference type="PRINTS" id="PR00807">
    <property type="entry name" value="AMBALLERGEN"/>
</dbReference>
<evidence type="ECO:0000256" key="2">
    <source>
        <dbReference type="ARBA" id="ARBA00022729"/>
    </source>
</evidence>